<protein>
    <submittedName>
        <fullName evidence="2">Uncharacterized protein</fullName>
    </submittedName>
</protein>
<dbReference type="Pfam" id="PF00995">
    <property type="entry name" value="Sec1"/>
    <property type="match status" value="2"/>
</dbReference>
<dbReference type="Gene3D" id="1.25.40.850">
    <property type="match status" value="1"/>
</dbReference>
<dbReference type="EMBL" id="FN654405">
    <property type="protein sequence ID" value="CBY33262.1"/>
    <property type="molecule type" value="Genomic_DNA"/>
</dbReference>
<dbReference type="AlphaFoldDB" id="E4YCJ5"/>
<dbReference type="InterPro" id="IPR027482">
    <property type="entry name" value="Sec1-like_dom2"/>
</dbReference>
<evidence type="ECO:0000256" key="1">
    <source>
        <dbReference type="ARBA" id="ARBA00009884"/>
    </source>
</evidence>
<name>E4YCJ5_OIKDI</name>
<dbReference type="InterPro" id="IPR036045">
    <property type="entry name" value="Sec1-like_sf"/>
</dbReference>
<accession>E4YCJ5</accession>
<dbReference type="GO" id="GO:0016192">
    <property type="term" value="P:vesicle-mediated transport"/>
    <property type="evidence" value="ECO:0007669"/>
    <property type="project" value="InterPro"/>
</dbReference>
<dbReference type="InterPro" id="IPR043155">
    <property type="entry name" value="VPS33_dom3b"/>
</dbReference>
<gene>
    <name evidence="2" type="ORF">GSOID_T00021164001</name>
</gene>
<dbReference type="Gene3D" id="3.40.50.1910">
    <property type="match status" value="2"/>
</dbReference>
<dbReference type="Proteomes" id="UP000011014">
    <property type="component" value="Unassembled WGS sequence"/>
</dbReference>
<evidence type="ECO:0000313" key="2">
    <source>
        <dbReference type="EMBL" id="CBY33262.1"/>
    </source>
</evidence>
<dbReference type="PANTHER" id="PTHR11679">
    <property type="entry name" value="VESICLE PROTEIN SORTING-ASSOCIATED"/>
    <property type="match status" value="1"/>
</dbReference>
<proteinExistence type="inferred from homology"/>
<reference evidence="2" key="1">
    <citation type="journal article" date="2010" name="Science">
        <title>Plasticity of animal genome architecture unmasked by rapid evolution of a pelagic tunicate.</title>
        <authorList>
            <person name="Denoeud F."/>
            <person name="Henriet S."/>
            <person name="Mungpakdee S."/>
            <person name="Aury J.M."/>
            <person name="Da Silva C."/>
            <person name="Brinkmann H."/>
            <person name="Mikhaleva J."/>
            <person name="Olsen L.C."/>
            <person name="Jubin C."/>
            <person name="Canestro C."/>
            <person name="Bouquet J.M."/>
            <person name="Danks G."/>
            <person name="Poulain J."/>
            <person name="Campsteijn C."/>
            <person name="Adamski M."/>
            <person name="Cross I."/>
            <person name="Yadetie F."/>
            <person name="Muffato M."/>
            <person name="Louis A."/>
            <person name="Butcher S."/>
            <person name="Tsagkogeorga G."/>
            <person name="Konrad A."/>
            <person name="Singh S."/>
            <person name="Jensen M.F."/>
            <person name="Cong E.H."/>
            <person name="Eikeseth-Otteraa H."/>
            <person name="Noel B."/>
            <person name="Anthouard V."/>
            <person name="Porcel B.M."/>
            <person name="Kachouri-Lafond R."/>
            <person name="Nishino A."/>
            <person name="Ugolini M."/>
            <person name="Chourrout P."/>
            <person name="Nishida H."/>
            <person name="Aasland R."/>
            <person name="Huzurbazar S."/>
            <person name="Westhof E."/>
            <person name="Delsuc F."/>
            <person name="Lehrach H."/>
            <person name="Reinhardt R."/>
            <person name="Weissenbach J."/>
            <person name="Roy S.W."/>
            <person name="Artiguenave F."/>
            <person name="Postlethwait J.H."/>
            <person name="Manak J.R."/>
            <person name="Thompson E.M."/>
            <person name="Jaillon O."/>
            <person name="Du Pasquier L."/>
            <person name="Boudinot P."/>
            <person name="Liberles D.A."/>
            <person name="Volff J.N."/>
            <person name="Philippe H."/>
            <person name="Lenhard B."/>
            <person name="Roest Crollius H."/>
            <person name="Wincker P."/>
            <person name="Chourrout D."/>
        </authorList>
    </citation>
    <scope>NUCLEOTIDE SEQUENCE [LARGE SCALE GENOMIC DNA]</scope>
</reference>
<sequence length="462" mass="52523">MGHVEVQSLDIDLVLLDHDILSLEQPEIIRSVFLHRDYTSLHSVARSINKLIAQFGHPTNIYGQGSAAKIVDKLVQTMSKGQELPKTKPLIGNFILIDRNVDFITPLCTQQTYTGILDDWFNSECGKITFPGELGITDDVTKPYKYILNSDDKIFKFVRDEHIQVTTQKLRTKFPFVKAIPQHKQNQKNIRIHWMACEYIFKELDRENGLQFPDTLGGDPPLNKKLEVEEILLDGSDVNRAIEYNPNTTLRLLCLLSSTYSGIPTVQYKDLKRLYAHTYGYNHIITWFNLQRAGLLIEDSAGQSYAQNAIASTALAFINKRDMFKQLRKRLNLIPSDREDLKFPRTMGYVFGGCYIPLSCKLVELALTKGDLGNEDLQKHIAGEYFCRVKGGSVKQTARKNGPDDRSLSPDQVALVYFIGGITYSEISALRFWAQKNRFKLIFAATAIINGDRMMNAFLPND</sequence>
<organism evidence="2">
    <name type="scientific">Oikopleura dioica</name>
    <name type="common">Tunicate</name>
    <dbReference type="NCBI Taxonomy" id="34765"/>
    <lineage>
        <taxon>Eukaryota</taxon>
        <taxon>Metazoa</taxon>
        <taxon>Chordata</taxon>
        <taxon>Tunicata</taxon>
        <taxon>Appendicularia</taxon>
        <taxon>Copelata</taxon>
        <taxon>Oikopleuridae</taxon>
        <taxon>Oikopleura</taxon>
    </lineage>
</organism>
<dbReference type="SUPFAM" id="SSF56815">
    <property type="entry name" value="Sec1/munc18-like (SM) proteins"/>
    <property type="match status" value="1"/>
</dbReference>
<comment type="similarity">
    <text evidence="1">Belongs to the STXBP/unc-18/SEC1 family.</text>
</comment>
<dbReference type="InterPro" id="IPR001619">
    <property type="entry name" value="Sec1-like"/>
</dbReference>